<evidence type="ECO:0000256" key="1">
    <source>
        <dbReference type="ARBA" id="ARBA00008434"/>
    </source>
</evidence>
<evidence type="ECO:0000256" key="6">
    <source>
        <dbReference type="SAM" id="MobiDB-lite"/>
    </source>
</evidence>
<sequence length="140" mass="15839">MAMAHRVVARSKASTHRHAAVARPVQRVRPLHGSVSGSGSVCVHAARGTYNTDFSSTLEYKRHDKDVGSSEYQIARLSTRIKQLTEHLKEHKTDHATRRGLMALLSRRNTLLQYLFRTDRATYTSTIQSLGIRSRLQDKI</sequence>
<feature type="compositionally biased region" description="Basic residues" evidence="6">
    <location>
        <begin position="7"/>
        <end position="20"/>
    </location>
</feature>
<dbReference type="SMART" id="SM01387">
    <property type="entry name" value="Ribosomal_S15"/>
    <property type="match status" value="1"/>
</dbReference>
<dbReference type="HAMAP" id="MF_01343_B">
    <property type="entry name" value="Ribosomal_uS15_B"/>
    <property type="match status" value="1"/>
</dbReference>
<dbReference type="NCBIfam" id="TIGR00952">
    <property type="entry name" value="S15_bact"/>
    <property type="match status" value="1"/>
</dbReference>
<dbReference type="GO" id="GO:0005840">
    <property type="term" value="C:ribosome"/>
    <property type="evidence" value="ECO:0007669"/>
    <property type="project" value="UniProtKB-KW"/>
</dbReference>
<dbReference type="Gene3D" id="1.10.287.10">
    <property type="entry name" value="S15/NS1, RNA-binding"/>
    <property type="match status" value="1"/>
</dbReference>
<gene>
    <name evidence="7" type="ORF">A3770_20p84920</name>
</gene>
<accession>A0A5B8N2S0</accession>
<evidence type="ECO:0000313" key="7">
    <source>
        <dbReference type="EMBL" id="QDZ25974.1"/>
    </source>
</evidence>
<dbReference type="Pfam" id="PF00312">
    <property type="entry name" value="Ribosomal_S15"/>
    <property type="match status" value="1"/>
</dbReference>
<keyword evidence="2 4" id="KW-0689">Ribosomal protein</keyword>
<dbReference type="PROSITE" id="PS00362">
    <property type="entry name" value="RIBOSOMAL_S15"/>
    <property type="match status" value="1"/>
</dbReference>
<feature type="region of interest" description="Disordered" evidence="6">
    <location>
        <begin position="1"/>
        <end position="21"/>
    </location>
</feature>
<dbReference type="InterPro" id="IPR000589">
    <property type="entry name" value="Ribosomal_uS15"/>
</dbReference>
<dbReference type="CDD" id="cd00677">
    <property type="entry name" value="S15_NS1_EPRS_RNA-bind"/>
    <property type="match status" value="1"/>
</dbReference>
<dbReference type="InterPro" id="IPR005290">
    <property type="entry name" value="Ribosomal_uS15_bac-type"/>
</dbReference>
<dbReference type="OrthoDB" id="364880at2759"/>
<dbReference type="STRING" id="1764295.A0A5B8N2S0"/>
<dbReference type="PANTHER" id="PTHR23321">
    <property type="entry name" value="RIBOSOMAL PROTEIN S15, BACTERIAL AND ORGANELLAR"/>
    <property type="match status" value="1"/>
</dbReference>
<dbReference type="GO" id="GO:1990904">
    <property type="term" value="C:ribonucleoprotein complex"/>
    <property type="evidence" value="ECO:0007669"/>
    <property type="project" value="UniProtKB-KW"/>
</dbReference>
<evidence type="ECO:0000256" key="3">
    <source>
        <dbReference type="ARBA" id="ARBA00023274"/>
    </source>
</evidence>
<dbReference type="GO" id="GO:0005737">
    <property type="term" value="C:cytoplasm"/>
    <property type="evidence" value="ECO:0007669"/>
    <property type="project" value="UniProtKB-ARBA"/>
</dbReference>
<keyword evidence="8" id="KW-1185">Reference proteome</keyword>
<dbReference type="PANTHER" id="PTHR23321:SF26">
    <property type="entry name" value="SMALL RIBOSOMAL SUBUNIT PROTEIN US15M"/>
    <property type="match status" value="1"/>
</dbReference>
<dbReference type="SUPFAM" id="SSF47060">
    <property type="entry name" value="S15/NS1 RNA-binding domain"/>
    <property type="match status" value="1"/>
</dbReference>
<dbReference type="GO" id="GO:0006412">
    <property type="term" value="P:translation"/>
    <property type="evidence" value="ECO:0007669"/>
    <property type="project" value="InterPro"/>
</dbReference>
<proteinExistence type="inferred from homology"/>
<comment type="similarity">
    <text evidence="1 4">Belongs to the universal ribosomal protein uS15 family.</text>
</comment>
<name>A0A5B8N2S0_9CHLO</name>
<dbReference type="EMBL" id="CP031053">
    <property type="protein sequence ID" value="QDZ25974.1"/>
    <property type="molecule type" value="Genomic_DNA"/>
</dbReference>
<keyword evidence="3 4" id="KW-0687">Ribonucleoprotein</keyword>
<evidence type="ECO:0000256" key="2">
    <source>
        <dbReference type="ARBA" id="ARBA00022980"/>
    </source>
</evidence>
<dbReference type="InterPro" id="IPR009068">
    <property type="entry name" value="uS15_NS1_RNA-bd_sf"/>
</dbReference>
<dbReference type="Proteomes" id="UP000316726">
    <property type="component" value="Chromosome 20"/>
</dbReference>
<dbReference type="GO" id="GO:0003735">
    <property type="term" value="F:structural constituent of ribosome"/>
    <property type="evidence" value="ECO:0007669"/>
    <property type="project" value="InterPro"/>
</dbReference>
<dbReference type="AlphaFoldDB" id="A0A5B8N2S0"/>
<organism evidence="7 8">
    <name type="scientific">Chloropicon primus</name>
    <dbReference type="NCBI Taxonomy" id="1764295"/>
    <lineage>
        <taxon>Eukaryota</taxon>
        <taxon>Viridiplantae</taxon>
        <taxon>Chlorophyta</taxon>
        <taxon>Chloropicophyceae</taxon>
        <taxon>Chloropicales</taxon>
        <taxon>Chloropicaceae</taxon>
        <taxon>Chloropicon</taxon>
    </lineage>
</organism>
<protein>
    <recommendedName>
        <fullName evidence="5">30S ribosomal protein S15</fullName>
    </recommendedName>
</protein>
<evidence type="ECO:0000256" key="5">
    <source>
        <dbReference type="RuleBase" id="RU003920"/>
    </source>
</evidence>
<reference evidence="7 8" key="1">
    <citation type="submission" date="2018-07" db="EMBL/GenBank/DDBJ databases">
        <title>The complete nuclear genome of the prasinophyte Chloropicon primus (CCMP1205).</title>
        <authorList>
            <person name="Pombert J.-F."/>
            <person name="Otis C."/>
            <person name="Turmel M."/>
            <person name="Lemieux C."/>
        </authorList>
    </citation>
    <scope>NUCLEOTIDE SEQUENCE [LARGE SCALE GENOMIC DNA]</scope>
    <source>
        <strain evidence="7 8">CCMP1205</strain>
    </source>
</reference>
<evidence type="ECO:0000256" key="4">
    <source>
        <dbReference type="RuleBase" id="RU003919"/>
    </source>
</evidence>
<evidence type="ECO:0000313" key="8">
    <source>
        <dbReference type="Proteomes" id="UP000316726"/>
    </source>
</evidence>